<comment type="caution">
    <text evidence="2">The sequence shown here is derived from an EMBL/GenBank/DDBJ whole genome shotgun (WGS) entry which is preliminary data.</text>
</comment>
<protein>
    <recommendedName>
        <fullName evidence="1">Antitoxin SocA-like Panacea domain-containing protein</fullName>
    </recommendedName>
</protein>
<feature type="domain" description="Antitoxin SocA-like Panacea" evidence="1">
    <location>
        <begin position="31"/>
        <end position="124"/>
    </location>
</feature>
<proteinExistence type="predicted"/>
<dbReference type="Proteomes" id="UP000230214">
    <property type="component" value="Unassembled WGS sequence"/>
</dbReference>
<name>A0A2H0RA90_UNCKA</name>
<dbReference type="EMBL" id="PCXU01000025">
    <property type="protein sequence ID" value="PIR43387.1"/>
    <property type="molecule type" value="Genomic_DNA"/>
</dbReference>
<dbReference type="Pfam" id="PF13274">
    <property type="entry name" value="SocA_Panacea"/>
    <property type="match status" value="1"/>
</dbReference>
<sequence>MDNKTYPVTLIAKYLLMKSKEDSKPITQLKLQKILYYAQGWYLANFNKPLFNEKIKAWKFGPAVDEIYQNYKVYGNQPITMEIENEELSALDSDTKDFLDEIWKVYKPYSGGDLVTSTHLEDPWNEARRDIEEGENSDNEISKESIKEFFKKKLNGRSN</sequence>
<accession>A0A2H0RA90</accession>
<evidence type="ECO:0000313" key="3">
    <source>
        <dbReference type="Proteomes" id="UP000230214"/>
    </source>
</evidence>
<dbReference type="AlphaFoldDB" id="A0A2H0RA90"/>
<dbReference type="InterPro" id="IPR025272">
    <property type="entry name" value="SocA_Panacea"/>
</dbReference>
<gene>
    <name evidence="2" type="ORF">COV24_03000</name>
</gene>
<reference evidence="2 3" key="1">
    <citation type="submission" date="2017-09" db="EMBL/GenBank/DDBJ databases">
        <title>Depth-based differentiation of microbial function through sediment-hosted aquifers and enrichment of novel symbionts in the deep terrestrial subsurface.</title>
        <authorList>
            <person name="Probst A.J."/>
            <person name="Ladd B."/>
            <person name="Jarett J.K."/>
            <person name="Geller-Mcgrath D.E."/>
            <person name="Sieber C.M."/>
            <person name="Emerson J.B."/>
            <person name="Anantharaman K."/>
            <person name="Thomas B.C."/>
            <person name="Malmstrom R."/>
            <person name="Stieglmeier M."/>
            <person name="Klingl A."/>
            <person name="Woyke T."/>
            <person name="Ryan C.M."/>
            <person name="Banfield J.F."/>
        </authorList>
    </citation>
    <scope>NUCLEOTIDE SEQUENCE [LARGE SCALE GENOMIC DNA]</scope>
    <source>
        <strain evidence="2">CG10_big_fil_rev_8_21_14_0_10_32_10</strain>
    </source>
</reference>
<organism evidence="2 3">
    <name type="scientific">candidate division WWE3 bacterium CG10_big_fil_rev_8_21_14_0_10_32_10</name>
    <dbReference type="NCBI Taxonomy" id="1975090"/>
    <lineage>
        <taxon>Bacteria</taxon>
        <taxon>Katanobacteria</taxon>
    </lineage>
</organism>
<evidence type="ECO:0000259" key="1">
    <source>
        <dbReference type="Pfam" id="PF13274"/>
    </source>
</evidence>
<evidence type="ECO:0000313" key="2">
    <source>
        <dbReference type="EMBL" id="PIR43387.1"/>
    </source>
</evidence>